<reference evidence="2" key="1">
    <citation type="journal article" date="2020" name="New Phytol.">
        <title>Comparative genomics reveals dynamic genome evolution in host specialist ectomycorrhizal fungi.</title>
        <authorList>
            <person name="Lofgren L.A."/>
            <person name="Nguyen N.H."/>
            <person name="Vilgalys R."/>
            <person name="Ruytinx J."/>
            <person name="Liao H.L."/>
            <person name="Branco S."/>
            <person name="Kuo A."/>
            <person name="LaButti K."/>
            <person name="Lipzen A."/>
            <person name="Andreopoulos W."/>
            <person name="Pangilinan J."/>
            <person name="Riley R."/>
            <person name="Hundley H."/>
            <person name="Na H."/>
            <person name="Barry K."/>
            <person name="Grigoriev I.V."/>
            <person name="Stajich J.E."/>
            <person name="Kennedy P.G."/>
        </authorList>
    </citation>
    <scope>NUCLEOTIDE SEQUENCE</scope>
    <source>
        <strain evidence="2">DOB743</strain>
    </source>
</reference>
<dbReference type="Proteomes" id="UP000714275">
    <property type="component" value="Unassembled WGS sequence"/>
</dbReference>
<dbReference type="OrthoDB" id="3358973at2759"/>
<dbReference type="EMBL" id="JABBWD010000034">
    <property type="protein sequence ID" value="KAG1775340.1"/>
    <property type="molecule type" value="Genomic_DNA"/>
</dbReference>
<feature type="compositionally biased region" description="Pro residues" evidence="1">
    <location>
        <begin position="205"/>
        <end position="228"/>
    </location>
</feature>
<comment type="caution">
    <text evidence="2">The sequence shown here is derived from an EMBL/GenBank/DDBJ whole genome shotgun (WGS) entry which is preliminary data.</text>
</comment>
<accession>A0A9P6ZSC0</accession>
<name>A0A9P6ZSC0_9AGAM</name>
<sequence>MSSNSPPTLEEDLSHAHLQSQDNDQRDSQDISPPRSSTSTEKGKAKQLDEDIIENPSSESYPPTTDDAAETRRVEENLRQWECERRRAARESAHVNRGGGGPSLLGEVTRRASVLLSKRPSVRSSAGGLGNHRALQSRDSIDVVPLDDIDQSPPATANPFIHPSETEPGFVSPALSPFVDSKERSSIMTETFDSDSNTHSSQPATLPPTPTLIPPQPLGLPPPLTPPPKRTRPRMAPMKPTPPPMLHQEPIEPEQEVRWWHDWLCGCSEGPDRGGDNQAGRTNPFE</sequence>
<proteinExistence type="predicted"/>
<evidence type="ECO:0000256" key="1">
    <source>
        <dbReference type="SAM" id="MobiDB-lite"/>
    </source>
</evidence>
<evidence type="ECO:0000313" key="3">
    <source>
        <dbReference type="Proteomes" id="UP000714275"/>
    </source>
</evidence>
<dbReference type="AlphaFoldDB" id="A0A9P6ZSC0"/>
<protein>
    <submittedName>
        <fullName evidence="2">Uncharacterized protein</fullName>
    </submittedName>
</protein>
<evidence type="ECO:0000313" key="2">
    <source>
        <dbReference type="EMBL" id="KAG1775340.1"/>
    </source>
</evidence>
<feature type="compositionally biased region" description="Basic and acidic residues" evidence="1">
    <location>
        <begin position="69"/>
        <end position="94"/>
    </location>
</feature>
<feature type="region of interest" description="Disordered" evidence="1">
    <location>
        <begin position="1"/>
        <end position="251"/>
    </location>
</feature>
<organism evidence="2 3">
    <name type="scientific">Suillus placidus</name>
    <dbReference type="NCBI Taxonomy" id="48579"/>
    <lineage>
        <taxon>Eukaryota</taxon>
        <taxon>Fungi</taxon>
        <taxon>Dikarya</taxon>
        <taxon>Basidiomycota</taxon>
        <taxon>Agaricomycotina</taxon>
        <taxon>Agaricomycetes</taxon>
        <taxon>Agaricomycetidae</taxon>
        <taxon>Boletales</taxon>
        <taxon>Suillineae</taxon>
        <taxon>Suillaceae</taxon>
        <taxon>Suillus</taxon>
    </lineage>
</organism>
<feature type="compositionally biased region" description="Polar residues" evidence="1">
    <location>
        <begin position="186"/>
        <end position="202"/>
    </location>
</feature>
<gene>
    <name evidence="2" type="ORF">EV702DRAFT_1199367</name>
</gene>
<keyword evidence="3" id="KW-1185">Reference proteome</keyword>